<keyword evidence="2" id="KW-1185">Reference proteome</keyword>
<evidence type="ECO:0000313" key="1">
    <source>
        <dbReference type="EMBL" id="AKV59984.1"/>
    </source>
</evidence>
<name>A0A0K1REZ3_9CORY</name>
<gene>
    <name evidence="1" type="ORF">AK829_09855</name>
</gene>
<dbReference type="RefSeq" id="WP_052206498.1">
    <property type="nucleotide sequence ID" value="NZ_BAAAGW010000028.1"/>
</dbReference>
<dbReference type="KEGG" id="crie:AK829_09855"/>
<dbReference type="PATRIC" id="fig|156976.3.peg.1983"/>
<organism evidence="1 2">
    <name type="scientific">Corynebacterium riegelii</name>
    <dbReference type="NCBI Taxonomy" id="156976"/>
    <lineage>
        <taxon>Bacteria</taxon>
        <taxon>Bacillati</taxon>
        <taxon>Actinomycetota</taxon>
        <taxon>Actinomycetes</taxon>
        <taxon>Mycobacteriales</taxon>
        <taxon>Corynebacteriaceae</taxon>
        <taxon>Corynebacterium</taxon>
    </lineage>
</organism>
<reference evidence="1 2" key="1">
    <citation type="submission" date="2015-08" db="EMBL/GenBank/DDBJ databases">
        <authorList>
            <person name="Babu N.S."/>
            <person name="Beckwith C.J."/>
            <person name="Beseler K.G."/>
            <person name="Brison A."/>
            <person name="Carone J.V."/>
            <person name="Caskin T.P."/>
            <person name="Diamond M."/>
            <person name="Durham M.E."/>
            <person name="Foxe J.M."/>
            <person name="Go M."/>
            <person name="Henderson B.A."/>
            <person name="Jones I.B."/>
            <person name="McGettigan J.A."/>
            <person name="Micheletti S.J."/>
            <person name="Nasrallah M.E."/>
            <person name="Ortiz D."/>
            <person name="Piller C.R."/>
            <person name="Privatt S.R."/>
            <person name="Schneider S.L."/>
            <person name="Sharp S."/>
            <person name="Smith T.C."/>
            <person name="Stanton J.D."/>
            <person name="Ullery H.E."/>
            <person name="Wilson R.J."/>
            <person name="Serrano M.G."/>
            <person name="Buck G."/>
            <person name="Lee V."/>
            <person name="Wang Y."/>
            <person name="Carvalho R."/>
            <person name="Voegtly L."/>
            <person name="Shi R."/>
            <person name="Duckworth R."/>
            <person name="Johnson A."/>
            <person name="Loviza R."/>
            <person name="Walstead R."/>
            <person name="Shah Z."/>
            <person name="Kiflezghi M."/>
            <person name="Wade K."/>
            <person name="Ball S.L."/>
            <person name="Bradley K.W."/>
            <person name="Asai D.J."/>
            <person name="Bowman C.A."/>
            <person name="Russell D.A."/>
            <person name="Pope W.H."/>
            <person name="Jacobs-Sera D."/>
            <person name="Hendrix R.W."/>
            <person name="Hatfull G.F."/>
        </authorList>
    </citation>
    <scope>NUCLEOTIDE SEQUENCE [LARGE SCALE GENOMIC DNA]</scope>
    <source>
        <strain evidence="1 2">PUDD_83A45</strain>
    </source>
</reference>
<evidence type="ECO:0000313" key="2">
    <source>
        <dbReference type="Proteomes" id="UP000060016"/>
    </source>
</evidence>
<dbReference type="PANTHER" id="PTHR36456">
    <property type="entry name" value="UPF0232 PROTEIN SCO3875"/>
    <property type="match status" value="1"/>
</dbReference>
<proteinExistence type="predicted"/>
<protein>
    <submittedName>
        <fullName evidence="1">Uncharacterized protein</fullName>
    </submittedName>
</protein>
<dbReference type="InterPro" id="IPR007922">
    <property type="entry name" value="DciA-like"/>
</dbReference>
<dbReference type="PANTHER" id="PTHR36456:SF1">
    <property type="entry name" value="UPF0232 PROTEIN SCO3875"/>
    <property type="match status" value="1"/>
</dbReference>
<dbReference type="AlphaFoldDB" id="A0A0K1REZ3"/>
<accession>A0A0K1REZ3</accession>
<sequence>MARKRGGRVPDLSRQGTLPVPKRSAAALGAPTTEALVPGLEVGGFDGASISKKGPGRPTGLDGRAIPRRMRVSSFNSLVGREIKRREWSENMAYGWVMGNWETLVGAKIAQHTTVHMIKDGEVHIECDTTAWATQLKYMQSTVLRLIADKVGPEVVTKLHIYGPKTPSWRKGPLHVKGRGPRDTYG</sequence>
<dbReference type="EMBL" id="CP012342">
    <property type="protein sequence ID" value="AKV59984.1"/>
    <property type="molecule type" value="Genomic_DNA"/>
</dbReference>
<dbReference type="Pfam" id="PF05258">
    <property type="entry name" value="DciA"/>
    <property type="match status" value="1"/>
</dbReference>
<dbReference type="Proteomes" id="UP000060016">
    <property type="component" value="Chromosome"/>
</dbReference>
<dbReference type="STRING" id="156976.AK829_09855"/>